<reference evidence="5 7" key="1">
    <citation type="submission" date="2020-12" db="EMBL/GenBank/DDBJ databases">
        <title>strain FJAT-54423T represents a novel species of the genus Brevibacillus.</title>
        <authorList>
            <person name="Tang R."/>
        </authorList>
    </citation>
    <scope>NUCLEOTIDE SEQUENCE [LARGE SCALE GENOMIC DNA]</scope>
    <source>
        <strain evidence="5 7">FJAT-54423</strain>
    </source>
</reference>
<dbReference type="GO" id="GO:0008745">
    <property type="term" value="F:N-acetylmuramoyl-L-alanine amidase activity"/>
    <property type="evidence" value="ECO:0007669"/>
    <property type="project" value="UniProtKB-EC"/>
</dbReference>
<evidence type="ECO:0000256" key="1">
    <source>
        <dbReference type="ARBA" id="ARBA00022801"/>
    </source>
</evidence>
<sequence>MNTRWLPLWMLMAMLLIPGWASAAGSSAEQAVQLMIGGQAVQPDVPPMIEKGRTLVPVRVIAEGLGAQVEWNQETRTAVITRGQQTLQLTVGSRDALVNGKRVQLDTAPVMRNQRMLLPLRFVGESLGVTVGWDDKTRTVIANETPEIRYNGKKPVQTLKAFQRGDELFLAADAVAKEVGKKGQVWKHPERGITIDGQLTLPLSLIEEELGGRYSWTPEQNLVEIERLARFTGVSQDDQVIRIRTDLSVTADAFVLQGPHRIVLDLPQTELDPRLLDKLERESASSEEQAGETTVEEEKQAVDADEDDREQGESDRATEREDGEAESEDESDADVRGRESVEASRDDALIADIRYSQYSASPHTVRVVIELNQKSKYNLEYTEEGIEVKLSPVPKKTGFRIVIDAGHGGADRGATGTQGNLEKDFTLAVSNKLVQLLRKYPEFQVEATRTTDEYLKLEERVAFANERDADLFLSIHANSFTKPTAQGTETFYYHANSKTFAEVVHRHLQGATQFFDRGVKSTGFYVIKHTTMPAVLTETGFLSNPGENAKLTSPAFQQKVAEALAAAVREYYESYY</sequence>
<dbReference type="KEGG" id="bcop:JD108_02450"/>
<evidence type="ECO:0000313" key="7">
    <source>
        <dbReference type="Proteomes" id="UP000595847"/>
    </source>
</evidence>
<dbReference type="AlphaFoldDB" id="A0A7T5ELL2"/>
<dbReference type="Pfam" id="PF07833">
    <property type="entry name" value="Cu_amine_oxidN1"/>
    <property type="match status" value="1"/>
</dbReference>
<gene>
    <name evidence="5" type="ORF">JD108_02450</name>
    <name evidence="6" type="ORF">KDJ56_02450</name>
</gene>
<dbReference type="InterPro" id="IPR002508">
    <property type="entry name" value="MurNAc-LAA_cat"/>
</dbReference>
<dbReference type="EC" id="3.5.1.28" evidence="6"/>
<dbReference type="SUPFAM" id="SSF53187">
    <property type="entry name" value="Zn-dependent exopeptidases"/>
    <property type="match status" value="1"/>
</dbReference>
<evidence type="ECO:0000313" key="6">
    <source>
        <dbReference type="EMBL" id="QUO41944.1"/>
    </source>
</evidence>
<name>A0A7T5ELL2_9BACL</name>
<dbReference type="GO" id="GO:0030288">
    <property type="term" value="C:outer membrane-bounded periplasmic space"/>
    <property type="evidence" value="ECO:0007669"/>
    <property type="project" value="TreeGrafter"/>
</dbReference>
<dbReference type="SMART" id="SM00646">
    <property type="entry name" value="Ami_3"/>
    <property type="match status" value="1"/>
</dbReference>
<dbReference type="GO" id="GO:0009253">
    <property type="term" value="P:peptidoglycan catabolic process"/>
    <property type="evidence" value="ECO:0007669"/>
    <property type="project" value="InterPro"/>
</dbReference>
<accession>A0A7T5ELL2</accession>
<dbReference type="Gene3D" id="3.40.630.40">
    <property type="entry name" value="Zn-dependent exopeptidases"/>
    <property type="match status" value="1"/>
</dbReference>
<dbReference type="SUPFAM" id="SSF55383">
    <property type="entry name" value="Copper amine oxidase, domain N"/>
    <property type="match status" value="2"/>
</dbReference>
<dbReference type="Proteomes" id="UP000595847">
    <property type="component" value="Chromosome"/>
</dbReference>
<dbReference type="RefSeq" id="WP_198828428.1">
    <property type="nucleotide sequence ID" value="NZ_CP066308.1"/>
</dbReference>
<dbReference type="PANTHER" id="PTHR30404:SF0">
    <property type="entry name" value="N-ACETYLMURAMOYL-L-ALANINE AMIDASE AMIC"/>
    <property type="match status" value="1"/>
</dbReference>
<dbReference type="EMBL" id="CP066308">
    <property type="protein sequence ID" value="QQE74860.1"/>
    <property type="molecule type" value="Genomic_DNA"/>
</dbReference>
<evidence type="ECO:0000256" key="2">
    <source>
        <dbReference type="SAM" id="MobiDB-lite"/>
    </source>
</evidence>
<keyword evidence="8" id="KW-1185">Reference proteome</keyword>
<dbReference type="InterPro" id="IPR012854">
    <property type="entry name" value="Cu_amine_oxidase-like_N"/>
</dbReference>
<dbReference type="InterPro" id="IPR036582">
    <property type="entry name" value="Mao_N_sf"/>
</dbReference>
<keyword evidence="3" id="KW-0732">Signal</keyword>
<dbReference type="EMBL" id="CP073708">
    <property type="protein sequence ID" value="QUO41944.1"/>
    <property type="molecule type" value="Genomic_DNA"/>
</dbReference>
<dbReference type="Pfam" id="PF01520">
    <property type="entry name" value="Amidase_3"/>
    <property type="match status" value="1"/>
</dbReference>
<evidence type="ECO:0000259" key="4">
    <source>
        <dbReference type="SMART" id="SM00646"/>
    </source>
</evidence>
<feature type="region of interest" description="Disordered" evidence="2">
    <location>
        <begin position="281"/>
        <end position="343"/>
    </location>
</feature>
<keyword evidence="1 6" id="KW-0378">Hydrolase</keyword>
<feature type="chain" id="PRO_5033056750" evidence="3">
    <location>
        <begin position="24"/>
        <end position="576"/>
    </location>
</feature>
<dbReference type="PANTHER" id="PTHR30404">
    <property type="entry name" value="N-ACETYLMURAMOYL-L-ALANINE AMIDASE"/>
    <property type="match status" value="1"/>
</dbReference>
<dbReference type="InterPro" id="IPR050695">
    <property type="entry name" value="N-acetylmuramoyl_amidase_3"/>
</dbReference>
<evidence type="ECO:0000313" key="8">
    <source>
        <dbReference type="Proteomes" id="UP000677234"/>
    </source>
</evidence>
<dbReference type="Gene3D" id="2.60.40.3500">
    <property type="match status" value="2"/>
</dbReference>
<dbReference type="Gene3D" id="3.30.457.10">
    <property type="entry name" value="Copper amine oxidase-like, N-terminal domain"/>
    <property type="match status" value="1"/>
</dbReference>
<feature type="compositionally biased region" description="Basic and acidic residues" evidence="2">
    <location>
        <begin position="333"/>
        <end position="343"/>
    </location>
</feature>
<organism evidence="5 7">
    <name type="scientific">Brevibacillus composti</name>
    <dbReference type="NCBI Taxonomy" id="2796470"/>
    <lineage>
        <taxon>Bacteria</taxon>
        <taxon>Bacillati</taxon>
        <taxon>Bacillota</taxon>
        <taxon>Bacilli</taxon>
        <taxon>Bacillales</taxon>
        <taxon>Paenibacillaceae</taxon>
        <taxon>Brevibacillus</taxon>
    </lineage>
</organism>
<evidence type="ECO:0000313" key="5">
    <source>
        <dbReference type="EMBL" id="QQE74860.1"/>
    </source>
</evidence>
<feature type="compositionally biased region" description="Basic and acidic residues" evidence="2">
    <location>
        <begin position="311"/>
        <end position="320"/>
    </location>
</feature>
<dbReference type="Pfam" id="PF11741">
    <property type="entry name" value="AMIN"/>
    <property type="match status" value="1"/>
</dbReference>
<dbReference type="CDD" id="cd02696">
    <property type="entry name" value="MurNAc-LAA"/>
    <property type="match status" value="1"/>
</dbReference>
<dbReference type="InterPro" id="IPR021731">
    <property type="entry name" value="AMIN_dom"/>
</dbReference>
<protein>
    <submittedName>
        <fullName evidence="5">N-acetylmuramoyl-L-alanine amidase</fullName>
        <ecNumber evidence="6">3.5.1.28</ecNumber>
    </submittedName>
</protein>
<feature type="signal peptide" evidence="3">
    <location>
        <begin position="1"/>
        <end position="23"/>
    </location>
</feature>
<dbReference type="Proteomes" id="UP000677234">
    <property type="component" value="Chromosome"/>
</dbReference>
<feature type="domain" description="MurNAc-LAA" evidence="4">
    <location>
        <begin position="461"/>
        <end position="569"/>
    </location>
</feature>
<reference evidence="6" key="2">
    <citation type="submission" date="2021-04" db="EMBL/GenBank/DDBJ databases">
        <title>Brevibacillus composti FJAT-54423, complete genome.</title>
        <authorList>
            <person name="Tang R."/>
        </authorList>
    </citation>
    <scope>NUCLEOTIDE SEQUENCE</scope>
    <source>
        <strain evidence="6">FJAT-54424</strain>
    </source>
</reference>
<proteinExistence type="predicted"/>
<feature type="compositionally biased region" description="Acidic residues" evidence="2">
    <location>
        <begin position="321"/>
        <end position="332"/>
    </location>
</feature>
<evidence type="ECO:0000256" key="3">
    <source>
        <dbReference type="SAM" id="SignalP"/>
    </source>
</evidence>